<dbReference type="NCBIfam" id="TIGR00229">
    <property type="entry name" value="sensory_box"/>
    <property type="match status" value="1"/>
</dbReference>
<organism evidence="4 5">
    <name type="scientific">Tissierella praeacuta DSM 18095</name>
    <dbReference type="NCBI Taxonomy" id="1123404"/>
    <lineage>
        <taxon>Bacteria</taxon>
        <taxon>Bacillati</taxon>
        <taxon>Bacillota</taxon>
        <taxon>Tissierellia</taxon>
        <taxon>Tissierellales</taxon>
        <taxon>Tissierellaceae</taxon>
        <taxon>Tissierella</taxon>
    </lineage>
</organism>
<evidence type="ECO:0000313" key="5">
    <source>
        <dbReference type="Proteomes" id="UP000184114"/>
    </source>
</evidence>
<dbReference type="Pfam" id="PF08448">
    <property type="entry name" value="PAS_4"/>
    <property type="match status" value="1"/>
</dbReference>
<dbReference type="GO" id="GO:0016791">
    <property type="term" value="F:phosphatase activity"/>
    <property type="evidence" value="ECO:0007669"/>
    <property type="project" value="TreeGrafter"/>
</dbReference>
<dbReference type="Gene3D" id="3.60.40.10">
    <property type="entry name" value="PPM-type phosphatase domain"/>
    <property type="match status" value="1"/>
</dbReference>
<dbReference type="EMBL" id="FQTY01000003">
    <property type="protein sequence ID" value="SHE57789.1"/>
    <property type="molecule type" value="Genomic_DNA"/>
</dbReference>
<evidence type="ECO:0000259" key="3">
    <source>
        <dbReference type="PROSITE" id="PS50113"/>
    </source>
</evidence>
<dbReference type="InterPro" id="IPR000014">
    <property type="entry name" value="PAS"/>
</dbReference>
<dbReference type="SMART" id="SM00331">
    <property type="entry name" value="PP2C_SIG"/>
    <property type="match status" value="1"/>
</dbReference>
<accession>A0A1M4UM36</accession>
<dbReference type="InterPro" id="IPR000700">
    <property type="entry name" value="PAS-assoc_C"/>
</dbReference>
<dbReference type="PANTHER" id="PTHR43156">
    <property type="entry name" value="STAGE II SPORULATION PROTEIN E-RELATED"/>
    <property type="match status" value="1"/>
</dbReference>
<feature type="domain" description="PAC" evidence="3">
    <location>
        <begin position="81"/>
        <end position="133"/>
    </location>
</feature>
<dbReference type="Proteomes" id="UP000184114">
    <property type="component" value="Unassembled WGS sequence"/>
</dbReference>
<dbReference type="InterPro" id="IPR052016">
    <property type="entry name" value="Bact_Sigma-Reg"/>
</dbReference>
<dbReference type="GeneID" id="90996019"/>
<sequence length="374" mass="43327">MLGKENLNYVEKKIEEYGMLNYHVLEGMADWVRVVDKDGTIIYANKTMKEALGKDLVGMKCYRAHGKKMPCSFCITERSINTGEIVQKEEKINGRYFSVKSSPVTNSEGKVFAAVEVFRDVTRERKLELELIEKNKKMSKDLGFAKRIQEKILPNKEILDNISIDYIYRPSEMLSGDMFDVFHIDDENIGIYISDVSGHGVAAAMMTMFIRQTMRSIKDDILSPSVTLSELYRRFSTLNLEVDKYFTIFYGVFNKITYEFRYSNAGHNCIPIRYNKNKMETLEIKGYPMTLLFKEIFYEEKSIKLSKGDKILFYTDGITEAKDKSGREFGIESVMEIIENHKENILNEINNNIITHSWGEQQDDFAIVLMDVIK</sequence>
<name>A0A1M4UM36_9FIRM</name>
<dbReference type="PROSITE" id="PS50113">
    <property type="entry name" value="PAC"/>
    <property type="match status" value="1"/>
</dbReference>
<dbReference type="PANTHER" id="PTHR43156:SF2">
    <property type="entry name" value="STAGE II SPORULATION PROTEIN E"/>
    <property type="match status" value="1"/>
</dbReference>
<dbReference type="InterPro" id="IPR036457">
    <property type="entry name" value="PPM-type-like_dom_sf"/>
</dbReference>
<evidence type="ECO:0000256" key="1">
    <source>
        <dbReference type="ARBA" id="ARBA00022801"/>
    </source>
</evidence>
<dbReference type="STRING" id="1123404.SAMN02745784_01165"/>
<dbReference type="InterPro" id="IPR035965">
    <property type="entry name" value="PAS-like_dom_sf"/>
</dbReference>
<proteinExistence type="predicted"/>
<keyword evidence="5" id="KW-1185">Reference proteome</keyword>
<keyword evidence="1" id="KW-0378">Hydrolase</keyword>
<evidence type="ECO:0000259" key="2">
    <source>
        <dbReference type="PROSITE" id="PS50112"/>
    </source>
</evidence>
<reference evidence="5" key="1">
    <citation type="submission" date="2016-11" db="EMBL/GenBank/DDBJ databases">
        <authorList>
            <person name="Varghese N."/>
            <person name="Submissions S."/>
        </authorList>
    </citation>
    <scope>NUCLEOTIDE SEQUENCE [LARGE SCALE GENOMIC DNA]</scope>
    <source>
        <strain evidence="5">DSM 18095</strain>
    </source>
</reference>
<dbReference type="Gene3D" id="3.30.450.20">
    <property type="entry name" value="PAS domain"/>
    <property type="match status" value="1"/>
</dbReference>
<gene>
    <name evidence="4" type="ORF">SAMN02745784_01165</name>
</gene>
<dbReference type="CDD" id="cd00130">
    <property type="entry name" value="PAS"/>
    <property type="match status" value="1"/>
</dbReference>
<feature type="domain" description="PAS" evidence="2">
    <location>
        <begin position="23"/>
        <end position="53"/>
    </location>
</feature>
<dbReference type="SUPFAM" id="SSF55785">
    <property type="entry name" value="PYP-like sensor domain (PAS domain)"/>
    <property type="match status" value="1"/>
</dbReference>
<dbReference type="PROSITE" id="PS50112">
    <property type="entry name" value="PAS"/>
    <property type="match status" value="1"/>
</dbReference>
<dbReference type="AlphaFoldDB" id="A0A1M4UM36"/>
<protein>
    <submittedName>
        <fullName evidence="4">PAS domain S-box-containing protein</fullName>
    </submittedName>
</protein>
<dbReference type="Pfam" id="PF07228">
    <property type="entry name" value="SpoIIE"/>
    <property type="match status" value="1"/>
</dbReference>
<dbReference type="RefSeq" id="WP_072974183.1">
    <property type="nucleotide sequence ID" value="NZ_FQTY01000003.1"/>
</dbReference>
<evidence type="ECO:0000313" key="4">
    <source>
        <dbReference type="EMBL" id="SHE57789.1"/>
    </source>
</evidence>
<dbReference type="InterPro" id="IPR001932">
    <property type="entry name" value="PPM-type_phosphatase-like_dom"/>
</dbReference>
<dbReference type="InterPro" id="IPR013656">
    <property type="entry name" value="PAS_4"/>
</dbReference>